<dbReference type="EMBL" id="BAAAXZ010000077">
    <property type="protein sequence ID" value="GAA2924088.1"/>
    <property type="molecule type" value="Genomic_DNA"/>
</dbReference>
<evidence type="ECO:0000313" key="3">
    <source>
        <dbReference type="Proteomes" id="UP001501102"/>
    </source>
</evidence>
<dbReference type="Gene3D" id="1.10.150.720">
    <property type="entry name" value="Haloacid dehalogenase-like hydrolase"/>
    <property type="match status" value="1"/>
</dbReference>
<keyword evidence="3" id="KW-1185">Reference proteome</keyword>
<protein>
    <recommendedName>
        <fullName evidence="4">Hydrolase</fullName>
    </recommendedName>
</protein>
<evidence type="ECO:0008006" key="4">
    <source>
        <dbReference type="Google" id="ProtNLM"/>
    </source>
</evidence>
<accession>A0ABN3WPX3</accession>
<dbReference type="InterPro" id="IPR044924">
    <property type="entry name" value="HAD-SF_hydro_IA_REG-2-like_cap"/>
</dbReference>
<name>A0ABN3WPX3_STRTU</name>
<feature type="region of interest" description="Disordered" evidence="1">
    <location>
        <begin position="194"/>
        <end position="224"/>
    </location>
</feature>
<dbReference type="SUPFAM" id="SSF56784">
    <property type="entry name" value="HAD-like"/>
    <property type="match status" value="1"/>
</dbReference>
<evidence type="ECO:0000313" key="2">
    <source>
        <dbReference type="EMBL" id="GAA2924088.1"/>
    </source>
</evidence>
<dbReference type="Gene3D" id="3.40.50.1000">
    <property type="entry name" value="HAD superfamily/HAD-like"/>
    <property type="match status" value="1"/>
</dbReference>
<dbReference type="Proteomes" id="UP001501102">
    <property type="component" value="Unassembled WGS sequence"/>
</dbReference>
<dbReference type="InterPro" id="IPR023214">
    <property type="entry name" value="HAD_sf"/>
</dbReference>
<proteinExistence type="predicted"/>
<comment type="caution">
    <text evidence="2">The sequence shown here is derived from an EMBL/GenBank/DDBJ whole genome shotgun (WGS) entry which is preliminary data.</text>
</comment>
<gene>
    <name evidence="2" type="ORF">GCM10020221_20100</name>
</gene>
<organism evidence="2 3">
    <name type="scientific">Streptomyces thioluteus</name>
    <dbReference type="NCBI Taxonomy" id="66431"/>
    <lineage>
        <taxon>Bacteria</taxon>
        <taxon>Bacillati</taxon>
        <taxon>Actinomycetota</taxon>
        <taxon>Actinomycetes</taxon>
        <taxon>Kitasatosporales</taxon>
        <taxon>Streptomycetaceae</taxon>
        <taxon>Streptomyces</taxon>
    </lineage>
</organism>
<dbReference type="PANTHER" id="PTHR46649">
    <property type="match status" value="1"/>
</dbReference>
<evidence type="ECO:0000256" key="1">
    <source>
        <dbReference type="SAM" id="MobiDB-lite"/>
    </source>
</evidence>
<reference evidence="2 3" key="1">
    <citation type="journal article" date="2019" name="Int. J. Syst. Evol. Microbiol.">
        <title>The Global Catalogue of Microorganisms (GCM) 10K type strain sequencing project: providing services to taxonomists for standard genome sequencing and annotation.</title>
        <authorList>
            <consortium name="The Broad Institute Genomics Platform"/>
            <consortium name="The Broad Institute Genome Sequencing Center for Infectious Disease"/>
            <person name="Wu L."/>
            <person name="Ma J."/>
        </authorList>
    </citation>
    <scope>NUCLEOTIDE SEQUENCE [LARGE SCALE GENOMIC DNA]</scope>
    <source>
        <strain evidence="2 3">JCM 4087</strain>
    </source>
</reference>
<feature type="region of interest" description="Disordered" evidence="1">
    <location>
        <begin position="260"/>
        <end position="317"/>
    </location>
</feature>
<dbReference type="InterPro" id="IPR036412">
    <property type="entry name" value="HAD-like_sf"/>
</dbReference>
<feature type="compositionally biased region" description="Low complexity" evidence="1">
    <location>
        <begin position="278"/>
        <end position="293"/>
    </location>
</feature>
<dbReference type="PANTHER" id="PTHR46649:SF4">
    <property type="entry name" value="HALOACID DEHALOGENASE-LIKE HYDROLASE (HAD) SUPERFAMILY PROTEIN"/>
    <property type="match status" value="1"/>
</dbReference>
<feature type="compositionally biased region" description="Basic and acidic residues" evidence="1">
    <location>
        <begin position="200"/>
        <end position="212"/>
    </location>
</feature>
<feature type="compositionally biased region" description="Basic and acidic residues" evidence="1">
    <location>
        <begin position="308"/>
        <end position="317"/>
    </location>
</feature>
<sequence>MYMTQYRRGVTLRRAPWQTAPVTVKGVLFDFSGTLFHIESPESWLGAAAARCGITLGEDELHRLAVELADTGAQPGGGLPREVPTHLAEVWAQRDRSAAEHRAAYLGLAREVALPAPELHEALYARHMEPAAWHPYPDAAAVLTALHGCGVRTAAVVSNIGWDLRPVFRARTGWTRSWTRMCCRTSTAYRSRMRGCSRRRAGDRDSARRCADGRGQPGGGRWCGAAGVRRAPGGSVAGAGSGGRGWCRCWPWQVRWSRDPRRDSACAHPSPGLRRAHPSAPSTAPSPDRSTPSGAPLVHAGNESTHYAGDRMEGRRP</sequence>